<gene>
    <name evidence="3" type="primary">paaZ_3</name>
    <name evidence="3" type="ORF">NCTC9177_04246</name>
</gene>
<dbReference type="EC" id="1.2.1.77" evidence="3"/>
<evidence type="ECO:0000256" key="1">
    <source>
        <dbReference type="ARBA" id="ARBA00023002"/>
    </source>
</evidence>
<sequence>MQQLASYLSGAWQTGRGRARTIHHAITGAALWEVTSEGLNMAQARRFAIERGGKALQAMTFIERSAMLKAVAKRLLEQKDEFYAISAQTGATRADSWVDIEGGIGTLFTYAGLGSRELPDDLLWPEDELIPLLQTRGFCRASRADLEIRRRRTYQRLQLPLLGNAGKTGADLACRHAGNH</sequence>
<comment type="caution">
    <text evidence="3">The sequence shown here is derived from an EMBL/GenBank/DDBJ whole genome shotgun (WGS) entry which is preliminary data.</text>
</comment>
<proteinExistence type="predicted"/>
<evidence type="ECO:0000313" key="3">
    <source>
        <dbReference type="EMBL" id="STS90349.1"/>
    </source>
</evidence>
<dbReference type="EMBL" id="UGKR01000003">
    <property type="protein sequence ID" value="STS90349.1"/>
    <property type="molecule type" value="Genomic_DNA"/>
</dbReference>
<dbReference type="SUPFAM" id="SSF53720">
    <property type="entry name" value="ALDH-like"/>
    <property type="match status" value="1"/>
</dbReference>
<dbReference type="AlphaFoldDB" id="A0A7H4MJ49"/>
<dbReference type="GO" id="GO:0016491">
    <property type="term" value="F:oxidoreductase activity"/>
    <property type="evidence" value="ECO:0007669"/>
    <property type="project" value="UniProtKB-KW"/>
</dbReference>
<name>A0A7H4MJ49_KLEVA</name>
<feature type="domain" description="Aldehyde dehydrogenase" evidence="2">
    <location>
        <begin position="21"/>
        <end position="116"/>
    </location>
</feature>
<reference evidence="3 4" key="1">
    <citation type="submission" date="2018-06" db="EMBL/GenBank/DDBJ databases">
        <authorList>
            <consortium name="Pathogen Informatics"/>
            <person name="Doyle S."/>
        </authorList>
    </citation>
    <scope>NUCLEOTIDE SEQUENCE [LARGE SCALE GENOMIC DNA]</scope>
    <source>
        <strain evidence="3 4">NCTC9177</strain>
    </source>
</reference>
<dbReference type="Proteomes" id="UP000254545">
    <property type="component" value="Unassembled WGS sequence"/>
</dbReference>
<organism evidence="3 4">
    <name type="scientific">Klebsiella variicola</name>
    <dbReference type="NCBI Taxonomy" id="244366"/>
    <lineage>
        <taxon>Bacteria</taxon>
        <taxon>Pseudomonadati</taxon>
        <taxon>Pseudomonadota</taxon>
        <taxon>Gammaproteobacteria</taxon>
        <taxon>Enterobacterales</taxon>
        <taxon>Enterobacteriaceae</taxon>
        <taxon>Klebsiella/Raoultella group</taxon>
        <taxon>Klebsiella</taxon>
        <taxon>Klebsiella pneumoniae complex</taxon>
    </lineage>
</organism>
<evidence type="ECO:0000259" key="2">
    <source>
        <dbReference type="Pfam" id="PF00171"/>
    </source>
</evidence>
<accession>A0A7H4MJ49</accession>
<dbReference type="Pfam" id="PF00171">
    <property type="entry name" value="Aldedh"/>
    <property type="match status" value="1"/>
</dbReference>
<dbReference type="PANTHER" id="PTHR43111:SF1">
    <property type="entry name" value="ALDEHYDE DEHYDROGENASE B-RELATED"/>
    <property type="match status" value="1"/>
</dbReference>
<evidence type="ECO:0000313" key="4">
    <source>
        <dbReference type="Proteomes" id="UP000254545"/>
    </source>
</evidence>
<dbReference type="InterPro" id="IPR016162">
    <property type="entry name" value="Ald_DH_N"/>
</dbReference>
<dbReference type="Gene3D" id="3.40.605.10">
    <property type="entry name" value="Aldehyde Dehydrogenase, Chain A, domain 1"/>
    <property type="match status" value="1"/>
</dbReference>
<dbReference type="InterPro" id="IPR015590">
    <property type="entry name" value="Aldehyde_DH_dom"/>
</dbReference>
<dbReference type="PANTHER" id="PTHR43111">
    <property type="entry name" value="ALDEHYDE DEHYDROGENASE B-RELATED"/>
    <property type="match status" value="1"/>
</dbReference>
<protein>
    <submittedName>
        <fullName evidence="3">Bifunctional aldehyde dehydrogenase/enoyl-CoA hydratase</fullName>
        <ecNumber evidence="3">1.2.1.77</ecNumber>
    </submittedName>
</protein>
<keyword evidence="1 3" id="KW-0560">Oxidoreductase</keyword>
<dbReference type="InterPro" id="IPR016161">
    <property type="entry name" value="Ald_DH/histidinol_DH"/>
</dbReference>